<name>A0A699GV69_TANCI</name>
<reference evidence="1" key="1">
    <citation type="journal article" date="2019" name="Sci. Rep.">
        <title>Draft genome of Tanacetum cinerariifolium, the natural source of mosquito coil.</title>
        <authorList>
            <person name="Yamashiro T."/>
            <person name="Shiraishi A."/>
            <person name="Satake H."/>
            <person name="Nakayama K."/>
        </authorList>
    </citation>
    <scope>NUCLEOTIDE SEQUENCE</scope>
</reference>
<organism evidence="1">
    <name type="scientific">Tanacetum cinerariifolium</name>
    <name type="common">Dalmatian daisy</name>
    <name type="synonym">Chrysanthemum cinerariifolium</name>
    <dbReference type="NCBI Taxonomy" id="118510"/>
    <lineage>
        <taxon>Eukaryota</taxon>
        <taxon>Viridiplantae</taxon>
        <taxon>Streptophyta</taxon>
        <taxon>Embryophyta</taxon>
        <taxon>Tracheophyta</taxon>
        <taxon>Spermatophyta</taxon>
        <taxon>Magnoliopsida</taxon>
        <taxon>eudicotyledons</taxon>
        <taxon>Gunneridae</taxon>
        <taxon>Pentapetalae</taxon>
        <taxon>asterids</taxon>
        <taxon>campanulids</taxon>
        <taxon>Asterales</taxon>
        <taxon>Asteraceae</taxon>
        <taxon>Asteroideae</taxon>
        <taxon>Anthemideae</taxon>
        <taxon>Anthemidinae</taxon>
        <taxon>Tanacetum</taxon>
    </lineage>
</organism>
<evidence type="ECO:0000313" key="1">
    <source>
        <dbReference type="EMBL" id="GEW48019.1"/>
    </source>
</evidence>
<dbReference type="EMBL" id="BKCJ010060131">
    <property type="protein sequence ID" value="GEW48019.1"/>
    <property type="molecule type" value="Genomic_DNA"/>
</dbReference>
<protein>
    <submittedName>
        <fullName evidence="1">Uncharacterized protein</fullName>
    </submittedName>
</protein>
<accession>A0A699GV69</accession>
<sequence>MLSYSIRIIDPKSSLEKICLGDNVVVISSDKVEGSKDWYSLEYQDTAVSKGKKVVNTLSFYMMETDEISERYIASCFVNGLEAYDGEVNLEFDENLISKEVAIKLCLDYKVKKGKKLVKKELIVALKGELYFVKFIIKPEKDDSEPGVILGRSFLRLAHGVVDFGNEVITIYLELDPFEDDSEKTRKSSNDCDQLLDFNFDNVPKFGEELPLFICKMRKSNRNKKRTMENLNLPYQDIGPSSSDGNIPIDHDAPNLVGQEFLYTVGSILNTLDRLFLTFDGACHQTFRAARLDVLRTAESDSDDKEEYVIKRNSPESTPVLPQNRRTFPFFQKVRRIFYIRMKQNVPKTIKTLTNLAKSFLYITITLLLIVFGAYTPGTHDGEAGSSCSKLLRQHKTMEEVLLLQVQHVILLWEGCSRDAKSRYNTRLAQLLPRYIYSPYIVNWDVLNQTGCDGEIDDILRIRVREARSDEEIFTYVEWIRAFNINELIYAELCHEFYSTYEFDEVCVGDELQSKKIIGFRLGGRAYNLTLLEFSRRLGLYQVTKLDEEGFNVYFEGGLCSDEHFNAQAYWLSISREEHLGLSRSHTSTIRNPILRVIDKMITYGLCQRTTRYANVAWVIAKWMKGKELELKKRVKNFVDKGRKGARRIGAKKKRERIQNINHD</sequence>
<dbReference type="AlphaFoldDB" id="A0A699GV69"/>
<comment type="caution">
    <text evidence="1">The sequence shown here is derived from an EMBL/GenBank/DDBJ whole genome shotgun (WGS) entry which is preliminary data.</text>
</comment>
<proteinExistence type="predicted"/>
<gene>
    <name evidence="1" type="ORF">Tci_219995</name>
</gene>